<reference evidence="2" key="1">
    <citation type="journal article" date="2018" name="Genome Biol. Evol.">
        <title>Genomics and development of Lentinus tigrinus, a white-rot wood-decaying mushroom with dimorphic fruiting bodies.</title>
        <authorList>
            <person name="Wu B."/>
            <person name="Xu Z."/>
            <person name="Knudson A."/>
            <person name="Carlson A."/>
            <person name="Chen N."/>
            <person name="Kovaka S."/>
            <person name="LaButti K."/>
            <person name="Lipzen A."/>
            <person name="Pennachio C."/>
            <person name="Riley R."/>
            <person name="Schakwitz W."/>
            <person name="Umezawa K."/>
            <person name="Ohm R.A."/>
            <person name="Grigoriev I.V."/>
            <person name="Nagy L.G."/>
            <person name="Gibbons J."/>
            <person name="Hibbett D."/>
        </authorList>
    </citation>
    <scope>NUCLEOTIDE SEQUENCE [LARGE SCALE GENOMIC DNA]</scope>
    <source>
        <strain evidence="2">ALCF2SS1-6</strain>
    </source>
</reference>
<feature type="region of interest" description="Disordered" evidence="1">
    <location>
        <begin position="209"/>
        <end position="245"/>
    </location>
</feature>
<sequence>MPSWTFVIYYLGYVPRDVFAGMSRLGRLKVDHLAALDVTYAQLHEIVVTFITGSRLPNNNKATLQRIPEAGSLVGHMIEPFVHRLLTNKREGDPCPLLEMRSNDVEHTPTFTVDPSAAASSGTLGFPQLQRKVERIGSRIPTSLAHGTYHSPKEKSPLVDAFTVESDNATCSAILWLFQVINPEHYDGSGRGYIWIRKLITTLQDELESRRQAETSSPEKHEGSSTVPRKRKREDNERKTKNPEVSVRYVLSYLNDLEEKETPRDKEVRKEEAPEGGFTLRFSILSITTIATLEADKAPVNPGS</sequence>
<name>A0A5C2SL42_9APHY</name>
<dbReference type="STRING" id="1328759.A0A5C2SL42"/>
<accession>A0A5C2SL42</accession>
<proteinExistence type="predicted"/>
<dbReference type="AlphaFoldDB" id="A0A5C2SL42"/>
<dbReference type="EMBL" id="ML122253">
    <property type="protein sequence ID" value="RPD64575.1"/>
    <property type="molecule type" value="Genomic_DNA"/>
</dbReference>
<feature type="compositionally biased region" description="Basic and acidic residues" evidence="1">
    <location>
        <begin position="233"/>
        <end position="242"/>
    </location>
</feature>
<evidence type="ECO:0000313" key="3">
    <source>
        <dbReference type="Proteomes" id="UP000313359"/>
    </source>
</evidence>
<evidence type="ECO:0000256" key="1">
    <source>
        <dbReference type="SAM" id="MobiDB-lite"/>
    </source>
</evidence>
<keyword evidence="3" id="KW-1185">Reference proteome</keyword>
<dbReference type="Proteomes" id="UP000313359">
    <property type="component" value="Unassembled WGS sequence"/>
</dbReference>
<feature type="compositionally biased region" description="Basic and acidic residues" evidence="1">
    <location>
        <begin position="209"/>
        <end position="223"/>
    </location>
</feature>
<evidence type="ECO:0000313" key="2">
    <source>
        <dbReference type="EMBL" id="RPD64575.1"/>
    </source>
</evidence>
<protein>
    <submittedName>
        <fullName evidence="2">Uncharacterized protein</fullName>
    </submittedName>
</protein>
<organism evidence="2 3">
    <name type="scientific">Lentinus tigrinus ALCF2SS1-6</name>
    <dbReference type="NCBI Taxonomy" id="1328759"/>
    <lineage>
        <taxon>Eukaryota</taxon>
        <taxon>Fungi</taxon>
        <taxon>Dikarya</taxon>
        <taxon>Basidiomycota</taxon>
        <taxon>Agaricomycotina</taxon>
        <taxon>Agaricomycetes</taxon>
        <taxon>Polyporales</taxon>
        <taxon>Polyporaceae</taxon>
        <taxon>Lentinus</taxon>
    </lineage>
</organism>
<gene>
    <name evidence="2" type="ORF">L227DRAFT_560445</name>
</gene>